<reference evidence="9" key="2">
    <citation type="submission" date="2024-06" db="UniProtKB">
        <authorList>
            <consortium name="EnsemblMetazoa"/>
        </authorList>
    </citation>
    <scope>IDENTIFICATION</scope>
</reference>
<dbReference type="EnsemblMetazoa" id="XM_019998224.1">
    <property type="protein sequence ID" value="XP_019853783.1"/>
    <property type="gene ID" value="LOC105313260"/>
</dbReference>
<dbReference type="Pfam" id="PF02176">
    <property type="entry name" value="zf-TRAF"/>
    <property type="match status" value="1"/>
</dbReference>
<feature type="domain" description="TRAF-type" evidence="8">
    <location>
        <begin position="556"/>
        <end position="602"/>
    </location>
</feature>
<dbReference type="KEGG" id="aqu:105313260"/>
<evidence type="ECO:0000256" key="3">
    <source>
        <dbReference type="ARBA" id="ARBA00022771"/>
    </source>
</evidence>
<dbReference type="Gene3D" id="3.30.40.10">
    <property type="entry name" value="Zinc/RING finger domain, C3HC4 (zinc finger)"/>
    <property type="match status" value="2"/>
</dbReference>
<keyword evidence="2 5" id="KW-0479">Metal-binding</keyword>
<dbReference type="RefSeq" id="XP_019853783.1">
    <property type="nucleotide sequence ID" value="XM_019998224.1"/>
</dbReference>
<evidence type="ECO:0000256" key="4">
    <source>
        <dbReference type="ARBA" id="ARBA00022833"/>
    </source>
</evidence>
<evidence type="ECO:0000313" key="10">
    <source>
        <dbReference type="Proteomes" id="UP000007879"/>
    </source>
</evidence>
<dbReference type="InterPro" id="IPR013083">
    <property type="entry name" value="Znf_RING/FYVE/PHD"/>
</dbReference>
<evidence type="ECO:0000259" key="8">
    <source>
        <dbReference type="PROSITE" id="PS50145"/>
    </source>
</evidence>
<dbReference type="AlphaFoldDB" id="A0AAN0JAS7"/>
<keyword evidence="10" id="KW-1185">Reference proteome</keyword>
<evidence type="ECO:0000256" key="1">
    <source>
        <dbReference type="ARBA" id="ARBA00007218"/>
    </source>
</evidence>
<dbReference type="InterPro" id="IPR018797">
    <property type="entry name" value="FAM98"/>
</dbReference>
<dbReference type="CDD" id="cd16620">
    <property type="entry name" value="vRING-HC-C4C4_RBBP6"/>
    <property type="match status" value="1"/>
</dbReference>
<keyword evidence="3 5" id="KW-0863">Zinc-finger</keyword>
<organism evidence="9 10">
    <name type="scientific">Amphimedon queenslandica</name>
    <name type="common">Sponge</name>
    <dbReference type="NCBI Taxonomy" id="400682"/>
    <lineage>
        <taxon>Eukaryota</taxon>
        <taxon>Metazoa</taxon>
        <taxon>Porifera</taxon>
        <taxon>Demospongiae</taxon>
        <taxon>Heteroscleromorpha</taxon>
        <taxon>Haplosclerida</taxon>
        <taxon>Niphatidae</taxon>
        <taxon>Amphimedon</taxon>
    </lineage>
</organism>
<name>A0AAN0JAS7_AMPQE</name>
<dbReference type="Pfam" id="PF10239">
    <property type="entry name" value="DUF2465"/>
    <property type="match status" value="1"/>
</dbReference>
<feature type="zinc finger region" description="TRAF-type" evidence="5">
    <location>
        <begin position="493"/>
        <end position="543"/>
    </location>
</feature>
<comment type="similarity">
    <text evidence="1">Belongs to the FAM98 family.</text>
</comment>
<dbReference type="SUPFAM" id="SSF57850">
    <property type="entry name" value="RING/U-box"/>
    <property type="match status" value="1"/>
</dbReference>
<sequence>MNICNQWGRWSFLSAMLSMDNDWLDKILYSLDEIHYKGPLLKEVEGKEGTQTGLEVAIASGLKDRNYVHLIMCLTSELKESLKLNETVTEPSDPDDSDSFHLELRLFLNELNCDHETLITDPAAFNEPRNRLILIDYLLTELMTARLLKVKIEESFEYKRNNCEVRRAESYQLKVEIEESTKYKRNNFESNPYDVQSNLLAILNVFGIDIPPPYVTPTMILNKIIKKSQERISKAPVGYIGKPLVLQRLSAKQWGTLDHINEALLKEYSVRRQMLLTRCSVTVQSFKWSDRTKGKDESFTRVCQSKWTPLKEKAPIIIARVLAAKNELLSIEKTSSGSVRQSTASDINKVLIGSVPDRGGKLNETCLPPEMPLFKQRTEGPSKKRGGVSMMAWFSKDELSFVKEVPDQIEIECPVCLHILKDPHQVSCCGKNFCKSCIERIKASNGSCPMCKEEKYQSFEDKNIGRIINGLQVYCTNMMEGCQWKGDLKNMSSHLSKEMREGKCQFEQVKCRYDDCQIRDQRLHLNIHEKEGCDQRPDICEHCYVRGTYFFITFLHMEFCSKYPTTCPNDCAHSAMPRERILHHLTQCPLEPVDCVFSWAGCDDKPLRKDVHVHTADTKHMTLLAVACGQLKKENGQMKEENEQIKEENEKIREENEKVREEMMKQNKELKEMNARTLSYIAVMDCDRYPLLPITLYRTSDPVPVHFYTEIGGHHMSATVLQPRLYLAFHHGKFDKVAAFSQPKILVKYDSDDAQPVQIKSYRKVNDDIPTQAVTEPSKIQDDGLTSINIFDFISINITLTFSNEVTVSL</sequence>
<protein>
    <recommendedName>
        <fullName evidence="11">RING-type domain-containing protein</fullName>
    </recommendedName>
</protein>
<keyword evidence="4 5" id="KW-0862">Zinc</keyword>
<dbReference type="GO" id="GO:0008270">
    <property type="term" value="F:zinc ion binding"/>
    <property type="evidence" value="ECO:0007669"/>
    <property type="project" value="UniProtKB-KW"/>
</dbReference>
<dbReference type="Pfam" id="PF13923">
    <property type="entry name" value="zf-C3HC4_2"/>
    <property type="match status" value="1"/>
</dbReference>
<feature type="coiled-coil region" evidence="6">
    <location>
        <begin position="628"/>
        <end position="676"/>
    </location>
</feature>
<proteinExistence type="inferred from homology"/>
<evidence type="ECO:0008006" key="11">
    <source>
        <dbReference type="Google" id="ProtNLM"/>
    </source>
</evidence>
<evidence type="ECO:0000256" key="2">
    <source>
        <dbReference type="ARBA" id="ARBA00022723"/>
    </source>
</evidence>
<evidence type="ECO:0000256" key="5">
    <source>
        <dbReference type="PROSITE-ProRule" id="PRU00207"/>
    </source>
</evidence>
<dbReference type="GeneID" id="105313260"/>
<accession>A0AAN0JAS7</accession>
<dbReference type="PANTHER" id="PTHR31353:SF1">
    <property type="entry name" value="PROTEIN FAM98B"/>
    <property type="match status" value="1"/>
</dbReference>
<dbReference type="PANTHER" id="PTHR31353">
    <property type="entry name" value="FAM98"/>
    <property type="match status" value="1"/>
</dbReference>
<dbReference type="InterPro" id="IPR001841">
    <property type="entry name" value="Znf_RING"/>
</dbReference>
<dbReference type="Proteomes" id="UP000007879">
    <property type="component" value="Unassembled WGS sequence"/>
</dbReference>
<dbReference type="PROSITE" id="PS50089">
    <property type="entry name" value="ZF_RING_2"/>
    <property type="match status" value="1"/>
</dbReference>
<reference evidence="10" key="1">
    <citation type="journal article" date="2010" name="Nature">
        <title>The Amphimedon queenslandica genome and the evolution of animal complexity.</title>
        <authorList>
            <person name="Srivastava M."/>
            <person name="Simakov O."/>
            <person name="Chapman J."/>
            <person name="Fahey B."/>
            <person name="Gauthier M.E."/>
            <person name="Mitros T."/>
            <person name="Richards G.S."/>
            <person name="Conaco C."/>
            <person name="Dacre M."/>
            <person name="Hellsten U."/>
            <person name="Larroux C."/>
            <person name="Putnam N.H."/>
            <person name="Stanke M."/>
            <person name="Adamska M."/>
            <person name="Darling A."/>
            <person name="Degnan S.M."/>
            <person name="Oakley T.H."/>
            <person name="Plachetzki D.C."/>
            <person name="Zhai Y."/>
            <person name="Adamski M."/>
            <person name="Calcino A."/>
            <person name="Cummins S.F."/>
            <person name="Goodstein D.M."/>
            <person name="Harris C."/>
            <person name="Jackson D.J."/>
            <person name="Leys S.P."/>
            <person name="Shu S."/>
            <person name="Woodcroft B.J."/>
            <person name="Vervoort M."/>
            <person name="Kosik K.S."/>
            <person name="Manning G."/>
            <person name="Degnan B.M."/>
            <person name="Rokhsar D.S."/>
        </authorList>
    </citation>
    <scope>NUCLEOTIDE SEQUENCE [LARGE SCALE GENOMIC DNA]</scope>
</reference>
<feature type="domain" description="RING-type" evidence="7">
    <location>
        <begin position="413"/>
        <end position="452"/>
    </location>
</feature>
<dbReference type="InterPro" id="IPR001293">
    <property type="entry name" value="Znf_TRAF"/>
</dbReference>
<feature type="domain" description="TRAF-type" evidence="8">
    <location>
        <begin position="493"/>
        <end position="543"/>
    </location>
</feature>
<evidence type="ECO:0000256" key="6">
    <source>
        <dbReference type="SAM" id="Coils"/>
    </source>
</evidence>
<keyword evidence="6" id="KW-0175">Coiled coil</keyword>
<dbReference type="PROSITE" id="PS50145">
    <property type="entry name" value="ZF_TRAF"/>
    <property type="match status" value="2"/>
</dbReference>
<dbReference type="GO" id="GO:0072669">
    <property type="term" value="C:tRNA-splicing ligase complex"/>
    <property type="evidence" value="ECO:0007669"/>
    <property type="project" value="TreeGrafter"/>
</dbReference>
<evidence type="ECO:0000313" key="9">
    <source>
        <dbReference type="EnsemblMetazoa" id="XP_019853783.1"/>
    </source>
</evidence>
<evidence type="ECO:0000259" key="7">
    <source>
        <dbReference type="PROSITE" id="PS50089"/>
    </source>
</evidence>
<feature type="zinc finger region" description="TRAF-type" evidence="5">
    <location>
        <begin position="556"/>
        <end position="602"/>
    </location>
</feature>